<organism evidence="1 2">
    <name type="scientific">Armillaria borealis</name>
    <dbReference type="NCBI Taxonomy" id="47425"/>
    <lineage>
        <taxon>Eukaryota</taxon>
        <taxon>Fungi</taxon>
        <taxon>Dikarya</taxon>
        <taxon>Basidiomycota</taxon>
        <taxon>Agaricomycotina</taxon>
        <taxon>Agaricomycetes</taxon>
        <taxon>Agaricomycetidae</taxon>
        <taxon>Agaricales</taxon>
        <taxon>Marasmiineae</taxon>
        <taxon>Physalacriaceae</taxon>
        <taxon>Armillaria</taxon>
    </lineage>
</organism>
<dbReference type="Pfam" id="PF20414">
    <property type="entry name" value="DUF6698"/>
    <property type="match status" value="1"/>
</dbReference>
<keyword evidence="2" id="KW-1185">Reference proteome</keyword>
<proteinExistence type="predicted"/>
<dbReference type="Proteomes" id="UP001175226">
    <property type="component" value="Unassembled WGS sequence"/>
</dbReference>
<evidence type="ECO:0000313" key="2">
    <source>
        <dbReference type="Proteomes" id="UP001175226"/>
    </source>
</evidence>
<sequence length="175" mass="20424">MPVTSLVTINKCEFRFNHEDIARFLIAIDNKQKYMEAVQNREISNEWWCLLLFLFDEDLVQVDSLTAGLFHEYVLVHFFCHIFLGSGLPECQGKTNGHDTIATRHTMTTVTGHHTAYAATQAHYCMGTVKKWQQFDGSFNLWQFFWLIIDFFEGADKNDAAEEILVWWNKEVFST</sequence>
<accession>A0AA39IWD1</accession>
<reference evidence="1" key="1">
    <citation type="submission" date="2023-06" db="EMBL/GenBank/DDBJ databases">
        <authorList>
            <consortium name="Lawrence Berkeley National Laboratory"/>
            <person name="Ahrendt S."/>
            <person name="Sahu N."/>
            <person name="Indic B."/>
            <person name="Wong-Bajracharya J."/>
            <person name="Merenyi Z."/>
            <person name="Ke H.-M."/>
            <person name="Monk M."/>
            <person name="Kocsube S."/>
            <person name="Drula E."/>
            <person name="Lipzen A."/>
            <person name="Balint B."/>
            <person name="Henrissat B."/>
            <person name="Andreopoulos B."/>
            <person name="Martin F.M."/>
            <person name="Harder C.B."/>
            <person name="Rigling D."/>
            <person name="Ford K.L."/>
            <person name="Foster G.D."/>
            <person name="Pangilinan J."/>
            <person name="Papanicolaou A."/>
            <person name="Barry K."/>
            <person name="LaButti K."/>
            <person name="Viragh M."/>
            <person name="Koriabine M."/>
            <person name="Yan M."/>
            <person name="Riley R."/>
            <person name="Champramary S."/>
            <person name="Plett K.L."/>
            <person name="Tsai I.J."/>
            <person name="Slot J."/>
            <person name="Sipos G."/>
            <person name="Plett J."/>
            <person name="Nagy L.G."/>
            <person name="Grigoriev I.V."/>
        </authorList>
    </citation>
    <scope>NUCLEOTIDE SEQUENCE</scope>
    <source>
        <strain evidence="1">FPL87.14</strain>
    </source>
</reference>
<dbReference type="EMBL" id="JAUEPT010000128">
    <property type="protein sequence ID" value="KAK0430949.1"/>
    <property type="molecule type" value="Genomic_DNA"/>
</dbReference>
<gene>
    <name evidence="1" type="ORF">EV421DRAFT_1912369</name>
</gene>
<comment type="caution">
    <text evidence="1">The sequence shown here is derived from an EMBL/GenBank/DDBJ whole genome shotgun (WGS) entry which is preliminary data.</text>
</comment>
<dbReference type="InterPro" id="IPR046521">
    <property type="entry name" value="DUF6698"/>
</dbReference>
<dbReference type="AlphaFoldDB" id="A0AA39IWD1"/>
<name>A0AA39IWD1_9AGAR</name>
<protein>
    <submittedName>
        <fullName evidence="1">Uncharacterized protein</fullName>
    </submittedName>
</protein>
<evidence type="ECO:0000313" key="1">
    <source>
        <dbReference type="EMBL" id="KAK0430949.1"/>
    </source>
</evidence>